<keyword evidence="7 8" id="KW-0472">Membrane</keyword>
<evidence type="ECO:0000256" key="6">
    <source>
        <dbReference type="ARBA" id="ARBA00022989"/>
    </source>
</evidence>
<proteinExistence type="inferred from homology"/>
<dbReference type="InterPro" id="IPR036259">
    <property type="entry name" value="MFS_trans_sf"/>
</dbReference>
<feature type="transmembrane region" description="Helical" evidence="8">
    <location>
        <begin position="145"/>
        <end position="164"/>
    </location>
</feature>
<dbReference type="Pfam" id="PF07690">
    <property type="entry name" value="MFS_1"/>
    <property type="match status" value="1"/>
</dbReference>
<dbReference type="GO" id="GO:0005886">
    <property type="term" value="C:plasma membrane"/>
    <property type="evidence" value="ECO:0007669"/>
    <property type="project" value="UniProtKB-SubCell"/>
</dbReference>
<name>A0AB35T8Z2_RUBRA</name>
<feature type="transmembrane region" description="Helical" evidence="8">
    <location>
        <begin position="108"/>
        <end position="133"/>
    </location>
</feature>
<accession>A0AB35T8Z2</accession>
<evidence type="ECO:0000256" key="1">
    <source>
        <dbReference type="ARBA" id="ARBA00004651"/>
    </source>
</evidence>
<dbReference type="CDD" id="cd17502">
    <property type="entry name" value="MFS_Azr1_MDR_like"/>
    <property type="match status" value="1"/>
</dbReference>
<dbReference type="SUPFAM" id="SSF103473">
    <property type="entry name" value="MFS general substrate transporter"/>
    <property type="match status" value="1"/>
</dbReference>
<dbReference type="Gene3D" id="1.20.1720.10">
    <property type="entry name" value="Multidrug resistance protein D"/>
    <property type="match status" value="1"/>
</dbReference>
<dbReference type="GO" id="GO:0022857">
    <property type="term" value="F:transmembrane transporter activity"/>
    <property type="evidence" value="ECO:0007669"/>
    <property type="project" value="InterPro"/>
</dbReference>
<dbReference type="EMBL" id="JAWXXX010000002">
    <property type="protein sequence ID" value="MDX5895452.1"/>
    <property type="molecule type" value="Genomic_DNA"/>
</dbReference>
<comment type="subcellular location">
    <subcellularLocation>
        <location evidence="1">Cell membrane</location>
        <topology evidence="1">Multi-pass membrane protein</topology>
    </subcellularLocation>
</comment>
<dbReference type="PANTHER" id="PTHR23501:SF197">
    <property type="entry name" value="COMD"/>
    <property type="match status" value="1"/>
</dbReference>
<gene>
    <name evidence="10" type="ORF">SIL72_15600</name>
</gene>
<evidence type="ECO:0000313" key="10">
    <source>
        <dbReference type="EMBL" id="MDX5895452.1"/>
    </source>
</evidence>
<dbReference type="InterPro" id="IPR011701">
    <property type="entry name" value="MFS"/>
</dbReference>
<feature type="transmembrane region" description="Helical" evidence="8">
    <location>
        <begin position="309"/>
        <end position="331"/>
    </location>
</feature>
<reference evidence="10" key="1">
    <citation type="submission" date="2023-11" db="EMBL/GenBank/DDBJ databases">
        <title>MicrobeMod: A computational toolkit for identifying prokaryotic methylation and restriction-modification with nanopore sequencing.</title>
        <authorList>
            <person name="Crits-Christoph A."/>
            <person name="Kang S.C."/>
            <person name="Lee H."/>
            <person name="Ostrov N."/>
        </authorList>
    </citation>
    <scope>NUCLEOTIDE SEQUENCE</scope>
    <source>
        <strain evidence="10">ATCC 51242</strain>
    </source>
</reference>
<feature type="transmembrane region" description="Helical" evidence="8">
    <location>
        <begin position="367"/>
        <end position="388"/>
    </location>
</feature>
<feature type="transmembrane region" description="Helical" evidence="8">
    <location>
        <begin position="493"/>
        <end position="512"/>
    </location>
</feature>
<comment type="caution">
    <text evidence="10">The sequence shown here is derived from an EMBL/GenBank/DDBJ whole genome shotgun (WGS) entry which is preliminary data.</text>
</comment>
<feature type="transmembrane region" description="Helical" evidence="8">
    <location>
        <begin position="170"/>
        <end position="191"/>
    </location>
</feature>
<dbReference type="InterPro" id="IPR004638">
    <property type="entry name" value="EmrB-like"/>
</dbReference>
<feature type="domain" description="Major facilitator superfamily (MFS) profile" evidence="9">
    <location>
        <begin position="18"/>
        <end position="516"/>
    </location>
</feature>
<feature type="transmembrane region" description="Helical" evidence="8">
    <location>
        <begin position="276"/>
        <end position="297"/>
    </location>
</feature>
<protein>
    <submittedName>
        <fullName evidence="10">MDR family MFS transporter</fullName>
    </submittedName>
</protein>
<dbReference type="PROSITE" id="PS50850">
    <property type="entry name" value="MFS"/>
    <property type="match status" value="1"/>
</dbReference>
<dbReference type="FunFam" id="1.20.1720.10:FF:000004">
    <property type="entry name" value="EmrB/QacA family drug resistance transporter"/>
    <property type="match status" value="1"/>
</dbReference>
<dbReference type="Proteomes" id="UP001281130">
    <property type="component" value="Unassembled WGS sequence"/>
</dbReference>
<keyword evidence="4" id="KW-1003">Cell membrane</keyword>
<keyword evidence="6 8" id="KW-1133">Transmembrane helix</keyword>
<organism evidence="10 11">
    <name type="scientific">Rubrobacter radiotolerans</name>
    <name type="common">Arthrobacter radiotolerans</name>
    <dbReference type="NCBI Taxonomy" id="42256"/>
    <lineage>
        <taxon>Bacteria</taxon>
        <taxon>Bacillati</taxon>
        <taxon>Actinomycetota</taxon>
        <taxon>Rubrobacteria</taxon>
        <taxon>Rubrobacterales</taxon>
        <taxon>Rubrobacteraceae</taxon>
        <taxon>Rubrobacter</taxon>
    </lineage>
</organism>
<evidence type="ECO:0000256" key="5">
    <source>
        <dbReference type="ARBA" id="ARBA00022692"/>
    </source>
</evidence>
<keyword evidence="5 8" id="KW-0812">Transmembrane</keyword>
<sequence length="617" mass="64644">MSAVGRFRRSSSGSIVLAVAGLMLALFLVALDQTIVGTALPKIIADLNGFSKYAWVTTAYLLASTATIPIIGKLGDLYGRKWFIVGGAVVFLIGSALCGAAWGMTELILFRGIQGLGAGMIFSNIFTSIADIFPDPARRAKYQGIFFAVFSLSSVVGPTLGGWITDNLSWRWVFYVNLPLGLFSLVVLPLVLRQSERRPGAKIDFLGAATITASVTALLLALSWVGEGDAWDAPRVVAGFVVAGVLLALFVPLELRAPEPVIPLSLFKSRVFTTSALLMFLVGIGMFGIILYTPLFVQGALGKTATGSGTVLTPLVFAMTFVGILGGQIIARVRRVKPFTIFGTVMMTFGVYLLTTMDVSTTQATVALYLGVTGLGLGLIMPTATLAVQNSVEKRLLGVATSATQFVRSVGSTVGTAAIGSIVTRGYADRLDANVPSAVPDRLVSALDNPQALVSDGARQALERAVSAFPGGKQVLGQVIDTARNALSDSIHAGFVLVLVTTSAAVAVALVMKNVRLEAPAGSGTSPVPTLAEALREDAAGDPEDERLAEILSRDGVPDDEHALALLALAGRLESANGRYPNLVRAAAGLVDGPGEERERAVRASKTIIRPLAQKGT</sequence>
<dbReference type="NCBIfam" id="TIGR00711">
    <property type="entry name" value="efflux_EmrB"/>
    <property type="match status" value="1"/>
</dbReference>
<dbReference type="AlphaFoldDB" id="A0AB35T8Z2"/>
<evidence type="ECO:0000259" key="9">
    <source>
        <dbReference type="PROSITE" id="PS50850"/>
    </source>
</evidence>
<evidence type="ECO:0000256" key="4">
    <source>
        <dbReference type="ARBA" id="ARBA00022475"/>
    </source>
</evidence>
<dbReference type="RefSeq" id="WP_143533770.1">
    <property type="nucleotide sequence ID" value="NZ_CP007515.1"/>
</dbReference>
<dbReference type="PANTHER" id="PTHR23501">
    <property type="entry name" value="MAJOR FACILITATOR SUPERFAMILY"/>
    <property type="match status" value="1"/>
</dbReference>
<evidence type="ECO:0000256" key="7">
    <source>
        <dbReference type="ARBA" id="ARBA00023136"/>
    </source>
</evidence>
<evidence type="ECO:0000256" key="2">
    <source>
        <dbReference type="ARBA" id="ARBA00007520"/>
    </source>
</evidence>
<feature type="transmembrane region" description="Helical" evidence="8">
    <location>
        <begin position="236"/>
        <end position="255"/>
    </location>
</feature>
<evidence type="ECO:0000313" key="11">
    <source>
        <dbReference type="Proteomes" id="UP001281130"/>
    </source>
</evidence>
<dbReference type="Gene3D" id="1.20.1250.20">
    <property type="entry name" value="MFS general substrate transporter like domains"/>
    <property type="match status" value="1"/>
</dbReference>
<evidence type="ECO:0000256" key="8">
    <source>
        <dbReference type="SAM" id="Phobius"/>
    </source>
</evidence>
<feature type="transmembrane region" description="Helical" evidence="8">
    <location>
        <begin position="83"/>
        <end position="102"/>
    </location>
</feature>
<evidence type="ECO:0000256" key="3">
    <source>
        <dbReference type="ARBA" id="ARBA00022448"/>
    </source>
</evidence>
<comment type="similarity">
    <text evidence="2">Belongs to the major facilitator superfamily. TCR/Tet family.</text>
</comment>
<keyword evidence="3" id="KW-0813">Transport</keyword>
<dbReference type="InterPro" id="IPR020846">
    <property type="entry name" value="MFS_dom"/>
</dbReference>
<feature type="transmembrane region" description="Helical" evidence="8">
    <location>
        <begin position="53"/>
        <end position="71"/>
    </location>
</feature>
<feature type="transmembrane region" description="Helical" evidence="8">
    <location>
        <begin position="338"/>
        <end position="355"/>
    </location>
</feature>
<feature type="transmembrane region" description="Helical" evidence="8">
    <location>
        <begin position="203"/>
        <end position="224"/>
    </location>
</feature>